<dbReference type="Gene3D" id="2.160.10.10">
    <property type="entry name" value="Hexapeptide repeat proteins"/>
    <property type="match status" value="1"/>
</dbReference>
<dbReference type="SUPFAM" id="SSF51161">
    <property type="entry name" value="Trimeric LpxA-like enzymes"/>
    <property type="match status" value="1"/>
</dbReference>
<comment type="caution">
    <text evidence="7">The sequence shown here is derived from an EMBL/GenBank/DDBJ whole genome shotgun (WGS) entry which is preliminary data.</text>
</comment>
<gene>
    <name evidence="7" type="ORF">CPJCM30710_05500</name>
</gene>
<evidence type="ECO:0000256" key="3">
    <source>
        <dbReference type="ARBA" id="ARBA00022737"/>
    </source>
</evidence>
<dbReference type="PANTHER" id="PTHR43017:SF1">
    <property type="entry name" value="ACETYLTRANSFERASE YJL218W-RELATED"/>
    <property type="match status" value="1"/>
</dbReference>
<dbReference type="InterPro" id="IPR024688">
    <property type="entry name" value="Mac_dom"/>
</dbReference>
<accession>A0A919VDD8</accession>
<evidence type="ECO:0000256" key="4">
    <source>
        <dbReference type="ARBA" id="ARBA00023315"/>
    </source>
</evidence>
<dbReference type="GO" id="GO:0008870">
    <property type="term" value="F:galactoside O-acetyltransferase activity"/>
    <property type="evidence" value="ECO:0007669"/>
    <property type="project" value="TreeGrafter"/>
</dbReference>
<dbReference type="AlphaFoldDB" id="A0A919VDD8"/>
<dbReference type="InterPro" id="IPR011004">
    <property type="entry name" value="Trimer_LpxA-like_sf"/>
</dbReference>
<keyword evidence="3" id="KW-0677">Repeat</keyword>
<dbReference type="Pfam" id="PF00132">
    <property type="entry name" value="Hexapep"/>
    <property type="match status" value="1"/>
</dbReference>
<dbReference type="PANTHER" id="PTHR43017">
    <property type="entry name" value="GALACTOSIDE O-ACETYLTRANSFERASE"/>
    <property type="match status" value="1"/>
</dbReference>
<dbReference type="RefSeq" id="WP_212902635.1">
    <property type="nucleotide sequence ID" value="NZ_BOPZ01000003.1"/>
</dbReference>
<comment type="similarity">
    <text evidence="1 5">Belongs to the transferase hexapeptide repeat family.</text>
</comment>
<dbReference type="InterPro" id="IPR018357">
    <property type="entry name" value="Hexapep_transf_CS"/>
</dbReference>
<dbReference type="Proteomes" id="UP000679179">
    <property type="component" value="Unassembled WGS sequence"/>
</dbReference>
<evidence type="ECO:0000313" key="8">
    <source>
        <dbReference type="Proteomes" id="UP000679179"/>
    </source>
</evidence>
<dbReference type="EMBL" id="BOPZ01000003">
    <property type="protein sequence ID" value="GIM27884.1"/>
    <property type="molecule type" value="Genomic_DNA"/>
</dbReference>
<proteinExistence type="inferred from homology"/>
<organism evidence="7 8">
    <name type="scientific">Clostridium polyendosporum</name>
    <dbReference type="NCBI Taxonomy" id="69208"/>
    <lineage>
        <taxon>Bacteria</taxon>
        <taxon>Bacillati</taxon>
        <taxon>Bacillota</taxon>
        <taxon>Clostridia</taxon>
        <taxon>Eubacteriales</taxon>
        <taxon>Clostridiaceae</taxon>
        <taxon>Clostridium</taxon>
    </lineage>
</organism>
<feature type="domain" description="Maltose/galactoside acetyltransferase" evidence="6">
    <location>
        <begin position="4"/>
        <end position="58"/>
    </location>
</feature>
<dbReference type="SMART" id="SM01266">
    <property type="entry name" value="Mac"/>
    <property type="match status" value="1"/>
</dbReference>
<keyword evidence="8" id="KW-1185">Reference proteome</keyword>
<evidence type="ECO:0000259" key="6">
    <source>
        <dbReference type="SMART" id="SM01266"/>
    </source>
</evidence>
<name>A0A919VDD8_9CLOT</name>
<evidence type="ECO:0000313" key="7">
    <source>
        <dbReference type="EMBL" id="GIM27884.1"/>
    </source>
</evidence>
<dbReference type="CDD" id="cd03357">
    <property type="entry name" value="LbH_MAT_GAT"/>
    <property type="match status" value="1"/>
</dbReference>
<dbReference type="Pfam" id="PF12464">
    <property type="entry name" value="Mac"/>
    <property type="match status" value="1"/>
</dbReference>
<evidence type="ECO:0000256" key="2">
    <source>
        <dbReference type="ARBA" id="ARBA00022679"/>
    </source>
</evidence>
<dbReference type="InterPro" id="IPR001451">
    <property type="entry name" value="Hexapep"/>
</dbReference>
<evidence type="ECO:0000256" key="5">
    <source>
        <dbReference type="RuleBase" id="RU367021"/>
    </source>
</evidence>
<reference evidence="7" key="1">
    <citation type="submission" date="2021-03" db="EMBL/GenBank/DDBJ databases">
        <title>Taxonomic study of Clostridium polyendosporum from meadow-gley soil under rice.</title>
        <authorList>
            <person name="Kobayashi H."/>
            <person name="Tanizawa Y."/>
            <person name="Yagura M."/>
        </authorList>
    </citation>
    <scope>NUCLEOTIDE SEQUENCE</scope>
    <source>
        <strain evidence="7">JCM 30710</strain>
    </source>
</reference>
<dbReference type="FunFam" id="2.160.10.10:FF:000008">
    <property type="entry name" value="Maltose O-acetyltransferase"/>
    <property type="match status" value="1"/>
</dbReference>
<keyword evidence="4 5" id="KW-0012">Acyltransferase</keyword>
<keyword evidence="2 5" id="KW-0808">Transferase</keyword>
<sequence>MTEKEKMLAGKPYKAFGKELLGERQYAKELVFDFNGLRPTEIEKRNEIIKKLFGKTENEFFIEPPFRCDYGYNISVGENFYANYNCTILDCAKVTIGDNVLFAPNVSLFTAGHPVHPELRNSGVEYAFPITIGNNVWIGGGVIINAGVTIGDNTVIGSGSVVTKDIPSNVIAAGNPCKIIRAITDEDKNKYFKNLTIK</sequence>
<dbReference type="EC" id="2.3.1.-" evidence="5"/>
<dbReference type="InterPro" id="IPR039369">
    <property type="entry name" value="LacA-like"/>
</dbReference>
<dbReference type="PROSITE" id="PS00101">
    <property type="entry name" value="HEXAPEP_TRANSFERASES"/>
    <property type="match status" value="1"/>
</dbReference>
<evidence type="ECO:0000256" key="1">
    <source>
        <dbReference type="ARBA" id="ARBA00007274"/>
    </source>
</evidence>
<protein>
    <recommendedName>
        <fullName evidence="5">Acetyltransferase</fullName>
        <ecNumber evidence="5">2.3.1.-</ecNumber>
    </recommendedName>
</protein>